<dbReference type="Gene3D" id="3.40.390.10">
    <property type="entry name" value="Collagenase (Catalytic Domain)"/>
    <property type="match status" value="1"/>
</dbReference>
<reference evidence="4" key="1">
    <citation type="submission" date="2019-12" db="EMBL/GenBank/DDBJ databases">
        <title>The sialotranscriptome of the gopher-tortoise tick, Amblyomma tuberculatum.</title>
        <authorList>
            <person name="Karim S."/>
            <person name="Andersen J."/>
            <person name="Kumar D."/>
            <person name="Adamson S."/>
            <person name="Ennen J."/>
            <person name="Qualis C.P."/>
            <person name="Ribeiro J.M.C."/>
        </authorList>
    </citation>
    <scope>NUCLEOTIDE SEQUENCE</scope>
    <source>
        <strain evidence="4">Removed</strain>
        <tissue evidence="4">Salivary glands</tissue>
    </source>
</reference>
<keyword evidence="2" id="KW-0732">Signal</keyword>
<sequence length="266" mass="29781">MNNIVFLSLMTLMDLLRAHTALQKKDEGKFVDILENYEVCNSEVCLKRASHIQKFLNTSVNPCEDFYSYACGGRGDKPDLSSESVEETAEDVRDVLETILENMEVGKGHQNITDKLRVLYKACEAVQEEDNLDGLSEVMTDSGFKDWPIIAGSTGYKNFSNYSEALLWTGPNAFFDLNLARSSADLTTIILQIEQTRFPILARDILVAEDVSDENEADCNDSDEDGCNTYYDDAESGPRVQAVIDAYKSLIQSAVLIMRPKIKNRS</sequence>
<organism evidence="4">
    <name type="scientific">Amblyomma tuberculatum</name>
    <dbReference type="NCBI Taxonomy" id="48802"/>
    <lineage>
        <taxon>Eukaryota</taxon>
        <taxon>Metazoa</taxon>
        <taxon>Ecdysozoa</taxon>
        <taxon>Arthropoda</taxon>
        <taxon>Chelicerata</taxon>
        <taxon>Arachnida</taxon>
        <taxon>Acari</taxon>
        <taxon>Parasitiformes</taxon>
        <taxon>Ixodida</taxon>
        <taxon>Ixodoidea</taxon>
        <taxon>Ixodidae</taxon>
        <taxon>Amblyomminae</taxon>
        <taxon>Amblyomma</taxon>
    </lineage>
</organism>
<dbReference type="PROSITE" id="PS51885">
    <property type="entry name" value="NEPRILYSIN"/>
    <property type="match status" value="1"/>
</dbReference>
<dbReference type="EMBL" id="GIDH01001698">
    <property type="protein sequence ID" value="NOV53641.1"/>
    <property type="molecule type" value="Transcribed_RNA"/>
</dbReference>
<dbReference type="InterPro" id="IPR008753">
    <property type="entry name" value="Peptidase_M13_N"/>
</dbReference>
<name>A0A6M2E916_9ACAR</name>
<dbReference type="InterPro" id="IPR000718">
    <property type="entry name" value="Peptidase_M13"/>
</dbReference>
<dbReference type="PANTHER" id="PTHR11733">
    <property type="entry name" value="ZINC METALLOPROTEASE FAMILY M13 NEPRILYSIN-RELATED"/>
    <property type="match status" value="1"/>
</dbReference>
<evidence type="ECO:0000259" key="3">
    <source>
        <dbReference type="Pfam" id="PF05649"/>
    </source>
</evidence>
<dbReference type="SUPFAM" id="SSF55486">
    <property type="entry name" value="Metalloproteases ('zincins'), catalytic domain"/>
    <property type="match status" value="1"/>
</dbReference>
<feature type="domain" description="Peptidase M13 N-terminal" evidence="3">
    <location>
        <begin position="62"/>
        <end position="209"/>
    </location>
</feature>
<dbReference type="GO" id="GO:0004222">
    <property type="term" value="F:metalloendopeptidase activity"/>
    <property type="evidence" value="ECO:0007669"/>
    <property type="project" value="InterPro"/>
</dbReference>
<protein>
    <submittedName>
        <fullName evidence="4">Putative peptidase family m13</fullName>
    </submittedName>
</protein>
<evidence type="ECO:0000256" key="1">
    <source>
        <dbReference type="ARBA" id="ARBA00007357"/>
    </source>
</evidence>
<comment type="similarity">
    <text evidence="1">Belongs to the peptidase M13 family.</text>
</comment>
<dbReference type="GO" id="GO:0016485">
    <property type="term" value="P:protein processing"/>
    <property type="evidence" value="ECO:0007669"/>
    <property type="project" value="TreeGrafter"/>
</dbReference>
<dbReference type="InterPro" id="IPR024079">
    <property type="entry name" value="MetalloPept_cat_dom_sf"/>
</dbReference>
<dbReference type="InterPro" id="IPR042089">
    <property type="entry name" value="Peptidase_M13_dom_2"/>
</dbReference>
<feature type="chain" id="PRO_5026935218" evidence="2">
    <location>
        <begin position="19"/>
        <end position="266"/>
    </location>
</feature>
<evidence type="ECO:0000313" key="4">
    <source>
        <dbReference type="EMBL" id="NOV53641.1"/>
    </source>
</evidence>
<dbReference type="GO" id="GO:0005886">
    <property type="term" value="C:plasma membrane"/>
    <property type="evidence" value="ECO:0007669"/>
    <property type="project" value="TreeGrafter"/>
</dbReference>
<dbReference type="PANTHER" id="PTHR11733:SF241">
    <property type="entry name" value="GH26575P-RELATED"/>
    <property type="match status" value="1"/>
</dbReference>
<proteinExistence type="inferred from homology"/>
<evidence type="ECO:0000256" key="2">
    <source>
        <dbReference type="SAM" id="SignalP"/>
    </source>
</evidence>
<dbReference type="Gene3D" id="1.10.1380.10">
    <property type="entry name" value="Neutral endopeptidase , domain2"/>
    <property type="match status" value="1"/>
</dbReference>
<dbReference type="Pfam" id="PF05649">
    <property type="entry name" value="Peptidase_M13_N"/>
    <property type="match status" value="1"/>
</dbReference>
<feature type="signal peptide" evidence="2">
    <location>
        <begin position="1"/>
        <end position="18"/>
    </location>
</feature>
<accession>A0A6M2E916</accession>
<dbReference type="AlphaFoldDB" id="A0A6M2E916"/>